<sequence length="331" mass="35332">MPSHHFDPPNPVSLPCSNTDEDENLVYWEHSPHPRSHPSSSTPLKLKPKRNCAAAEMPSPSKTLVEHELNTSPGEPVLPARPLTRGATFERRCLRQHKRLRERNQSSAGNDPTAITNAPTATRDTSGIDVLLNRLKEKEGTSTKAKSKVNPGLGSNLETPTRASAHAHSGSLMVKPLHKGPPHALPLRIPSVGTARPKPVPGSTQSRTTAPVSSKSTAMTGSTKALNTNARLVNAQIKPLSMALPTKSSTTKVRTANTIVQTKPNLTNGGSVKGPTTTTKPASVTLSGSSTTLPKTLTRNPAPAPPQLNQHDESQTLLKGLVVDDLFWSDD</sequence>
<evidence type="ECO:0000313" key="3">
    <source>
        <dbReference type="Proteomes" id="UP000886653"/>
    </source>
</evidence>
<dbReference type="EMBL" id="MU167344">
    <property type="protein sequence ID" value="KAG0142554.1"/>
    <property type="molecule type" value="Genomic_DNA"/>
</dbReference>
<feature type="compositionally biased region" description="Polar residues" evidence="1">
    <location>
        <begin position="202"/>
        <end position="222"/>
    </location>
</feature>
<evidence type="ECO:0000313" key="2">
    <source>
        <dbReference type="EMBL" id="KAG0142554.1"/>
    </source>
</evidence>
<organism evidence="2 3">
    <name type="scientific">Cronartium quercuum f. sp. fusiforme G11</name>
    <dbReference type="NCBI Taxonomy" id="708437"/>
    <lineage>
        <taxon>Eukaryota</taxon>
        <taxon>Fungi</taxon>
        <taxon>Dikarya</taxon>
        <taxon>Basidiomycota</taxon>
        <taxon>Pucciniomycotina</taxon>
        <taxon>Pucciniomycetes</taxon>
        <taxon>Pucciniales</taxon>
        <taxon>Coleosporiaceae</taxon>
        <taxon>Cronartium</taxon>
    </lineage>
</organism>
<feature type="region of interest" description="Disordered" evidence="1">
    <location>
        <begin position="1"/>
        <end position="81"/>
    </location>
</feature>
<keyword evidence="3" id="KW-1185">Reference proteome</keyword>
<dbReference type="Proteomes" id="UP000886653">
    <property type="component" value="Unassembled WGS sequence"/>
</dbReference>
<dbReference type="AlphaFoldDB" id="A0A9P6T8H3"/>
<feature type="compositionally biased region" description="Polar residues" evidence="1">
    <location>
        <begin position="105"/>
        <end position="124"/>
    </location>
</feature>
<feature type="region of interest" description="Disordered" evidence="1">
    <location>
        <begin position="136"/>
        <end position="222"/>
    </location>
</feature>
<comment type="caution">
    <text evidence="2">The sequence shown here is derived from an EMBL/GenBank/DDBJ whole genome shotgun (WGS) entry which is preliminary data.</text>
</comment>
<gene>
    <name evidence="2" type="ORF">CROQUDRAFT_135475</name>
</gene>
<evidence type="ECO:0000256" key="1">
    <source>
        <dbReference type="SAM" id="MobiDB-lite"/>
    </source>
</evidence>
<feature type="region of interest" description="Disordered" evidence="1">
    <location>
        <begin position="263"/>
        <end position="316"/>
    </location>
</feature>
<feature type="compositionally biased region" description="Polar residues" evidence="1">
    <location>
        <begin position="263"/>
        <end position="299"/>
    </location>
</feature>
<feature type="region of interest" description="Disordered" evidence="1">
    <location>
        <begin position="100"/>
        <end position="124"/>
    </location>
</feature>
<reference evidence="2" key="1">
    <citation type="submission" date="2013-11" db="EMBL/GenBank/DDBJ databases">
        <title>Genome sequence of the fusiform rust pathogen reveals effectors for host alternation and coevolution with pine.</title>
        <authorList>
            <consortium name="DOE Joint Genome Institute"/>
            <person name="Smith K."/>
            <person name="Pendleton A."/>
            <person name="Kubisiak T."/>
            <person name="Anderson C."/>
            <person name="Salamov A."/>
            <person name="Aerts A."/>
            <person name="Riley R."/>
            <person name="Clum A."/>
            <person name="Lindquist E."/>
            <person name="Ence D."/>
            <person name="Campbell M."/>
            <person name="Kronenberg Z."/>
            <person name="Feau N."/>
            <person name="Dhillon B."/>
            <person name="Hamelin R."/>
            <person name="Burleigh J."/>
            <person name="Smith J."/>
            <person name="Yandell M."/>
            <person name="Nelson C."/>
            <person name="Grigoriev I."/>
            <person name="Davis J."/>
        </authorList>
    </citation>
    <scope>NUCLEOTIDE SEQUENCE</scope>
    <source>
        <strain evidence="2">G11</strain>
    </source>
</reference>
<proteinExistence type="predicted"/>
<dbReference type="OrthoDB" id="10398297at2759"/>
<protein>
    <submittedName>
        <fullName evidence="2">Uncharacterized protein</fullName>
    </submittedName>
</protein>
<name>A0A9P6T8H3_9BASI</name>
<accession>A0A9P6T8H3</accession>